<evidence type="ECO:0000256" key="2">
    <source>
        <dbReference type="ARBA" id="ARBA00004236"/>
    </source>
</evidence>
<sequence length="190" mass="20453">TYLIGVSVVAASMIGIPIGIWAAGNDRVHRAAQVVIDTLQTLPAFVYLIPVVMLFRVGEFSAMIAVVAYSLVPIIRYTDHGIRQVPQSIIEAATAAGCNRRQKLWKVQLPLALPEIMLGVNQTIMLGLSMLVITALVGTRDLGQEVYIALTKADTGRGLVAGVCVAFIAMISDRLISAWSALRKKQLGLI</sequence>
<dbReference type="InterPro" id="IPR035906">
    <property type="entry name" value="MetI-like_sf"/>
</dbReference>
<dbReference type="Gene3D" id="1.10.3720.10">
    <property type="entry name" value="MetI-like"/>
    <property type="match status" value="1"/>
</dbReference>
<dbReference type="GO" id="GO:0005275">
    <property type="term" value="F:amine transmembrane transporter activity"/>
    <property type="evidence" value="ECO:0007669"/>
    <property type="project" value="TreeGrafter"/>
</dbReference>
<dbReference type="GO" id="GO:0015226">
    <property type="term" value="F:carnitine transmembrane transporter activity"/>
    <property type="evidence" value="ECO:0007669"/>
    <property type="project" value="TreeGrafter"/>
</dbReference>
<accession>A0A0F9G018</accession>
<proteinExistence type="predicted"/>
<dbReference type="GO" id="GO:0015871">
    <property type="term" value="P:choline transport"/>
    <property type="evidence" value="ECO:0007669"/>
    <property type="project" value="TreeGrafter"/>
</dbReference>
<feature type="transmembrane region" description="Helical" evidence="8">
    <location>
        <begin position="158"/>
        <end position="176"/>
    </location>
</feature>
<gene>
    <name evidence="10" type="ORF">LCGC14_1888800</name>
</gene>
<dbReference type="GO" id="GO:0043190">
    <property type="term" value="C:ATP-binding cassette (ABC) transporter complex"/>
    <property type="evidence" value="ECO:0007669"/>
    <property type="project" value="TreeGrafter"/>
</dbReference>
<reference evidence="10" key="1">
    <citation type="journal article" date="2015" name="Nature">
        <title>Complex archaea that bridge the gap between prokaryotes and eukaryotes.</title>
        <authorList>
            <person name="Spang A."/>
            <person name="Saw J.H."/>
            <person name="Jorgensen S.L."/>
            <person name="Zaremba-Niedzwiedzka K."/>
            <person name="Martijn J."/>
            <person name="Lind A.E."/>
            <person name="van Eijk R."/>
            <person name="Schleper C."/>
            <person name="Guy L."/>
            <person name="Ettema T.J."/>
        </authorList>
    </citation>
    <scope>NUCLEOTIDE SEQUENCE</scope>
</reference>
<evidence type="ECO:0000256" key="4">
    <source>
        <dbReference type="ARBA" id="ARBA00022475"/>
    </source>
</evidence>
<evidence type="ECO:0000256" key="1">
    <source>
        <dbReference type="ARBA" id="ARBA00004141"/>
    </source>
</evidence>
<evidence type="ECO:0000256" key="5">
    <source>
        <dbReference type="ARBA" id="ARBA00022692"/>
    </source>
</evidence>
<keyword evidence="6 8" id="KW-1133">Transmembrane helix</keyword>
<comment type="caution">
    <text evidence="10">The sequence shown here is derived from an EMBL/GenBank/DDBJ whole genome shotgun (WGS) entry which is preliminary data.</text>
</comment>
<organism evidence="10">
    <name type="scientific">marine sediment metagenome</name>
    <dbReference type="NCBI Taxonomy" id="412755"/>
    <lineage>
        <taxon>unclassified sequences</taxon>
        <taxon>metagenomes</taxon>
        <taxon>ecological metagenomes</taxon>
    </lineage>
</organism>
<protein>
    <recommendedName>
        <fullName evidence="9">ABC transmembrane type-1 domain-containing protein</fullName>
    </recommendedName>
</protein>
<dbReference type="SUPFAM" id="SSF161098">
    <property type="entry name" value="MetI-like"/>
    <property type="match status" value="1"/>
</dbReference>
<dbReference type="AlphaFoldDB" id="A0A0F9G018"/>
<feature type="domain" description="ABC transmembrane type-1" evidence="9">
    <location>
        <begin position="1"/>
        <end position="176"/>
    </location>
</feature>
<dbReference type="EMBL" id="LAZR01019576">
    <property type="protein sequence ID" value="KKL92029.1"/>
    <property type="molecule type" value="Genomic_DNA"/>
</dbReference>
<comment type="subcellular location">
    <subcellularLocation>
        <location evidence="2">Cell membrane</location>
    </subcellularLocation>
    <subcellularLocation>
        <location evidence="1">Membrane</location>
        <topology evidence="1">Multi-pass membrane protein</topology>
    </subcellularLocation>
</comment>
<evidence type="ECO:0000256" key="3">
    <source>
        <dbReference type="ARBA" id="ARBA00022448"/>
    </source>
</evidence>
<dbReference type="PANTHER" id="PTHR47737">
    <property type="entry name" value="GLYCINE BETAINE/PROLINE BETAINE TRANSPORT SYSTEM PERMEASE PROTEIN PROW"/>
    <property type="match status" value="1"/>
</dbReference>
<evidence type="ECO:0000256" key="8">
    <source>
        <dbReference type="SAM" id="Phobius"/>
    </source>
</evidence>
<dbReference type="CDD" id="cd06261">
    <property type="entry name" value="TM_PBP2"/>
    <property type="match status" value="1"/>
</dbReference>
<dbReference type="PANTHER" id="PTHR47737:SF1">
    <property type="entry name" value="GLYCINE BETAINE_PROLINE BETAINE TRANSPORT SYSTEM PERMEASE PROTEIN PROW"/>
    <property type="match status" value="1"/>
</dbReference>
<keyword evidence="5 8" id="KW-0812">Transmembrane</keyword>
<dbReference type="GO" id="GO:0031460">
    <property type="term" value="P:glycine betaine transport"/>
    <property type="evidence" value="ECO:0007669"/>
    <property type="project" value="TreeGrafter"/>
</dbReference>
<dbReference type="FunFam" id="1.10.3720.10:FF:000001">
    <property type="entry name" value="Glycine betaine ABC transporter, permease"/>
    <property type="match status" value="1"/>
</dbReference>
<evidence type="ECO:0000256" key="6">
    <source>
        <dbReference type="ARBA" id="ARBA00022989"/>
    </source>
</evidence>
<dbReference type="InterPro" id="IPR000515">
    <property type="entry name" value="MetI-like"/>
</dbReference>
<keyword evidence="3" id="KW-0813">Transport</keyword>
<evidence type="ECO:0000256" key="7">
    <source>
        <dbReference type="ARBA" id="ARBA00023136"/>
    </source>
</evidence>
<keyword evidence="7 8" id="KW-0472">Membrane</keyword>
<dbReference type="PROSITE" id="PS50928">
    <property type="entry name" value="ABC_TM1"/>
    <property type="match status" value="1"/>
</dbReference>
<feature type="non-terminal residue" evidence="10">
    <location>
        <position position="1"/>
    </location>
</feature>
<feature type="transmembrane region" description="Helical" evidence="8">
    <location>
        <begin position="6"/>
        <end position="23"/>
    </location>
</feature>
<dbReference type="Pfam" id="PF00528">
    <property type="entry name" value="BPD_transp_1"/>
    <property type="match status" value="1"/>
</dbReference>
<name>A0A0F9G018_9ZZZZ</name>
<evidence type="ECO:0000259" key="9">
    <source>
        <dbReference type="PROSITE" id="PS50928"/>
    </source>
</evidence>
<keyword evidence="4" id="KW-1003">Cell membrane</keyword>
<feature type="transmembrane region" description="Helical" evidence="8">
    <location>
        <begin position="116"/>
        <end position="138"/>
    </location>
</feature>
<evidence type="ECO:0000313" key="10">
    <source>
        <dbReference type="EMBL" id="KKL92029.1"/>
    </source>
</evidence>